<keyword evidence="3" id="KW-1185">Reference proteome</keyword>
<gene>
    <name evidence="2" type="ORF">OHB35_34560</name>
</gene>
<feature type="compositionally biased region" description="Basic and acidic residues" evidence="1">
    <location>
        <begin position="49"/>
        <end position="58"/>
    </location>
</feature>
<dbReference type="Proteomes" id="UP001340816">
    <property type="component" value="Chromosome"/>
</dbReference>
<organism evidence="2 3">
    <name type="scientific">Streptomyces phaeochromogenes</name>
    <dbReference type="NCBI Taxonomy" id="1923"/>
    <lineage>
        <taxon>Bacteria</taxon>
        <taxon>Bacillati</taxon>
        <taxon>Actinomycetota</taxon>
        <taxon>Actinomycetes</taxon>
        <taxon>Kitasatosporales</taxon>
        <taxon>Streptomycetaceae</taxon>
        <taxon>Streptomyces</taxon>
        <taxon>Streptomyces phaeochromogenes group</taxon>
    </lineage>
</organism>
<reference evidence="2 3" key="1">
    <citation type="submission" date="2022-10" db="EMBL/GenBank/DDBJ databases">
        <title>The complete genomes of actinobacterial strains from the NBC collection.</title>
        <authorList>
            <person name="Joergensen T.S."/>
            <person name="Alvarez Arevalo M."/>
            <person name="Sterndorff E.B."/>
            <person name="Faurdal D."/>
            <person name="Vuksanovic O."/>
            <person name="Mourched A.-S."/>
            <person name="Charusanti P."/>
            <person name="Shaw S."/>
            <person name="Blin K."/>
            <person name="Weber T."/>
        </authorList>
    </citation>
    <scope>NUCLEOTIDE SEQUENCE [LARGE SCALE GENOMIC DNA]</scope>
    <source>
        <strain evidence="2 3">NBC 01752</strain>
    </source>
</reference>
<evidence type="ECO:0000256" key="1">
    <source>
        <dbReference type="SAM" id="MobiDB-lite"/>
    </source>
</evidence>
<dbReference type="RefSeq" id="WP_326760813.1">
    <property type="nucleotide sequence ID" value="NZ_CP109135.1"/>
</dbReference>
<sequence>MDTAQQPYVRDDAAVRTWQLVRRFLDVDLSGPPRGAGSPEARPQVAPMPDRRLTTCAD</sequence>
<name>A0ABZ1HH65_STRPH</name>
<protein>
    <submittedName>
        <fullName evidence="2">Uncharacterized protein</fullName>
    </submittedName>
</protein>
<dbReference type="EMBL" id="CP109135">
    <property type="protein sequence ID" value="WSD17938.1"/>
    <property type="molecule type" value="Genomic_DNA"/>
</dbReference>
<feature type="region of interest" description="Disordered" evidence="1">
    <location>
        <begin position="28"/>
        <end position="58"/>
    </location>
</feature>
<proteinExistence type="predicted"/>
<evidence type="ECO:0000313" key="2">
    <source>
        <dbReference type="EMBL" id="WSD17938.1"/>
    </source>
</evidence>
<accession>A0ABZ1HH65</accession>
<evidence type="ECO:0000313" key="3">
    <source>
        <dbReference type="Proteomes" id="UP001340816"/>
    </source>
</evidence>